<dbReference type="SUPFAM" id="SSF53474">
    <property type="entry name" value="alpha/beta-Hydrolases"/>
    <property type="match status" value="2"/>
</dbReference>
<dbReference type="PROSITE" id="PS51272">
    <property type="entry name" value="SLH"/>
    <property type="match status" value="1"/>
</dbReference>
<dbReference type="InterPro" id="IPR001119">
    <property type="entry name" value="SLH_dom"/>
</dbReference>
<keyword evidence="3" id="KW-0378">Hydrolase</keyword>
<dbReference type="AlphaFoldDB" id="A0A430JHL9"/>
<name>A0A430JHL9_9BACL</name>
<dbReference type="Proteomes" id="UP000276128">
    <property type="component" value="Unassembled WGS sequence"/>
</dbReference>
<dbReference type="RefSeq" id="WP_126140445.1">
    <property type="nucleotide sequence ID" value="NZ_RXHU01000017.1"/>
</dbReference>
<evidence type="ECO:0000313" key="3">
    <source>
        <dbReference type="EMBL" id="RTE10551.1"/>
    </source>
</evidence>
<accession>A0A430JHL9</accession>
<dbReference type="InterPro" id="IPR029058">
    <property type="entry name" value="AB_hydrolase_fold"/>
</dbReference>
<evidence type="ECO:0000313" key="4">
    <source>
        <dbReference type="Proteomes" id="UP000276128"/>
    </source>
</evidence>
<dbReference type="GO" id="GO:0008236">
    <property type="term" value="F:serine-type peptidase activity"/>
    <property type="evidence" value="ECO:0007669"/>
    <property type="project" value="InterPro"/>
</dbReference>
<dbReference type="GO" id="GO:0006508">
    <property type="term" value="P:proteolysis"/>
    <property type="evidence" value="ECO:0007669"/>
    <property type="project" value="InterPro"/>
</dbReference>
<dbReference type="InterPro" id="IPR050261">
    <property type="entry name" value="FrsA_esterase"/>
</dbReference>
<evidence type="ECO:0000259" key="2">
    <source>
        <dbReference type="PROSITE" id="PS51272"/>
    </source>
</evidence>
<organism evidence="3 4">
    <name type="scientific">Paenibacillus whitsoniae</name>
    <dbReference type="NCBI Taxonomy" id="2496558"/>
    <lineage>
        <taxon>Bacteria</taxon>
        <taxon>Bacillati</taxon>
        <taxon>Bacillota</taxon>
        <taxon>Bacilli</taxon>
        <taxon>Bacillales</taxon>
        <taxon>Paenibacillaceae</taxon>
        <taxon>Paenibacillus</taxon>
    </lineage>
</organism>
<sequence length="827" mass="89826">MWSFSVKRLLTLAVMLLVLVLTVPVCGAERQQDRQLQQSIPFWPAGQMPRMSPVPEKSDRTSTQAEPSFTPFLIPYLLDNSIQPKGAVLLAVDSGAEELARSYNKDGYQAFVVNYRPVANAGVEAQLDFQRAVRYVRYHAASFRIPDDRIITVGQGAAGTVVLQQSNQMYGYIQPTKFIAVYASDEIDAVSADANAIIALDTGMADDFANPGFPATYLAYSSKDAAASKGFGFAERAAENAIAVDVHLEEGGAQQALPTEWLEQVLARKAPSYLDIDQSVAKGAIDQLVAYGGLMHNAERLFYPEKKITVAEFTSMLVRTMQIKVEMNSAGAWYAPFMQAAEKAHLLKGIAEAGGEDDLTVETAKVMLQNARDDLGQQKDMTRDLLSARTAISRGGAAQLIATLLEGEEETYTASFSPAATVANNDLNVGFLATIKSAAQTDTLTLRQDGTYTLVKTMQSAHDETDRFNVHIAYTFEGNFEKSGGKVMLMAPASAAAQEDWGQLAAAGRVKNRTTTSQNDPSILRWFTGAFFSASSEHADMEVVIDALRKSVAFPGEVLHPEYAGILQDSYPNYNFTESAVTFSHGNITLRAAVFVPQGVPGKMPVVILSHGTGGGIDSERGIIQDLSAKGFVSFVFEFAGSGSGRSTGLQSTEMSILTEKKDLMAAIEYVQTLSYVDTDHIFLLGSSQGGAVTAITAPEYGTKIKGIILQYPAFNIVQNTEGVSQFAERTVLGGIPLGKVYNTDAQSILLQFGNVYNYVKQYKGPVLIMHGESDPTVDVSYSQEAAHAYEHAELFIYKGVEHGFAGDVLKQTNLRAIQFIWEHVKR</sequence>
<dbReference type="InterPro" id="IPR049492">
    <property type="entry name" value="BD-FAE-like_dom"/>
</dbReference>
<dbReference type="OrthoDB" id="9780269at2"/>
<comment type="caution">
    <text evidence="3">The sequence shown here is derived from an EMBL/GenBank/DDBJ whole genome shotgun (WGS) entry which is preliminary data.</text>
</comment>
<dbReference type="EMBL" id="RXHU01000017">
    <property type="protein sequence ID" value="RTE10551.1"/>
    <property type="molecule type" value="Genomic_DNA"/>
</dbReference>
<dbReference type="InterPro" id="IPR001375">
    <property type="entry name" value="Peptidase_S9_cat"/>
</dbReference>
<gene>
    <name evidence="3" type="ORF">EJQ19_06790</name>
</gene>
<dbReference type="Pfam" id="PF00326">
    <property type="entry name" value="Peptidase_S9"/>
    <property type="match status" value="1"/>
</dbReference>
<dbReference type="Gene3D" id="3.40.50.1820">
    <property type="entry name" value="alpha/beta hydrolase"/>
    <property type="match status" value="2"/>
</dbReference>
<feature type="region of interest" description="Disordered" evidence="1">
    <location>
        <begin position="44"/>
        <end position="63"/>
    </location>
</feature>
<reference evidence="3 4" key="1">
    <citation type="submission" date="2018-12" db="EMBL/GenBank/DDBJ databases">
        <title>Bacillus ochoae sp. nov., Paenibacillus whitsoniae sp. nov., Paenibacillus spiritus sp. nov. Isolated from the Mars Exploration Rover during spacecraft assembly.</title>
        <authorList>
            <person name="Seuylemezian A."/>
            <person name="Vaishampayan P."/>
        </authorList>
    </citation>
    <scope>NUCLEOTIDE SEQUENCE [LARGE SCALE GENOMIC DNA]</scope>
    <source>
        <strain evidence="3 4">MER 54</strain>
    </source>
</reference>
<keyword evidence="4" id="KW-1185">Reference proteome</keyword>
<dbReference type="Pfam" id="PF20434">
    <property type="entry name" value="BD-FAE"/>
    <property type="match status" value="1"/>
</dbReference>
<proteinExistence type="predicted"/>
<protein>
    <submittedName>
        <fullName evidence="3">Alpha/beta fold hydrolase</fullName>
    </submittedName>
</protein>
<feature type="domain" description="SLH" evidence="2">
    <location>
        <begin position="268"/>
        <end position="331"/>
    </location>
</feature>
<dbReference type="PANTHER" id="PTHR22946">
    <property type="entry name" value="DIENELACTONE HYDROLASE DOMAIN-CONTAINING PROTEIN-RELATED"/>
    <property type="match status" value="1"/>
</dbReference>
<evidence type="ECO:0000256" key="1">
    <source>
        <dbReference type="SAM" id="MobiDB-lite"/>
    </source>
</evidence>